<keyword evidence="5 7" id="KW-1133">Transmembrane helix</keyword>
<keyword evidence="10" id="KW-1185">Reference proteome</keyword>
<keyword evidence="2" id="KW-0813">Transport</keyword>
<feature type="transmembrane region" description="Helical" evidence="7">
    <location>
        <begin position="163"/>
        <end position="184"/>
    </location>
</feature>
<dbReference type="InterPro" id="IPR011701">
    <property type="entry name" value="MFS"/>
</dbReference>
<sequence length="468" mass="50114">MPFRLSRSMLTPLIIATALFMENMDATVIATSLPAIAVDLGVDPIALKLALTSYLVSLAVFIPLSGWMADRYGARRVFRAAIVVFSAGSLLCACSQSLAGFVLARFIQGIGGAMMVPVGKLVILRTTEKSQLVRAMSYLTIPALLGPVVGPPLGGFISTYFHWRWIFLINLPIGLLGLLLAGRYIENLRDDKVPPLDWLGFALTGLGLSLAMLGLATEGKHMLTVGWSTTLAITGGLLLAAYPWHARRHAHPLLDLSLLRIPTFHASLIGGFLFRVGMGSTPFLLPLMLQLGFGLTPFQSGLLTCSTALGAMFMKTIVGHVLQRFGFRQVLLVNSLLCGLSFAGYGLFDAHSPHWLMLATFLLGGCMRSLQFTSLNAIAFADIDHGGMSHASTLSSVAMQLASGLGVTIAAFALQGISRLQAHATLQVSDFSWSFVIMGVLAMLSAWQFRHLHPHAGAALARPAANEG</sequence>
<evidence type="ECO:0000256" key="3">
    <source>
        <dbReference type="ARBA" id="ARBA00022475"/>
    </source>
</evidence>
<dbReference type="InterPro" id="IPR020846">
    <property type="entry name" value="MFS_dom"/>
</dbReference>
<protein>
    <submittedName>
        <fullName evidence="9">DHA2 family efflux MFS transporter permease subunit</fullName>
    </submittedName>
</protein>
<dbReference type="EMBL" id="JBEFLD010000011">
    <property type="protein sequence ID" value="MEQ6292471.1"/>
    <property type="molecule type" value="Genomic_DNA"/>
</dbReference>
<keyword evidence="4 7" id="KW-0812">Transmembrane</keyword>
<evidence type="ECO:0000256" key="4">
    <source>
        <dbReference type="ARBA" id="ARBA00022692"/>
    </source>
</evidence>
<feature type="transmembrane region" description="Helical" evidence="7">
    <location>
        <begin position="196"/>
        <end position="216"/>
    </location>
</feature>
<dbReference type="PANTHER" id="PTHR42718">
    <property type="entry name" value="MAJOR FACILITATOR SUPERFAMILY MULTIDRUG TRANSPORTER MFSC"/>
    <property type="match status" value="1"/>
</dbReference>
<feature type="transmembrane region" description="Helical" evidence="7">
    <location>
        <begin position="298"/>
        <end position="318"/>
    </location>
</feature>
<reference evidence="9" key="1">
    <citation type="submission" date="2024-06" db="EMBL/GenBank/DDBJ databases">
        <title>Genome sequence of Vogesella sp. MAHUQ-64.</title>
        <authorList>
            <person name="Huq M.A."/>
        </authorList>
    </citation>
    <scope>NUCLEOTIDE SEQUENCE</scope>
    <source>
        <strain evidence="9">MAHUQ-64</strain>
    </source>
</reference>
<proteinExistence type="predicted"/>
<dbReference type="NCBIfam" id="TIGR00711">
    <property type="entry name" value="efflux_EmrB"/>
    <property type="match status" value="1"/>
</dbReference>
<dbReference type="CDD" id="cd17503">
    <property type="entry name" value="MFS_LmrB_MDR_like"/>
    <property type="match status" value="1"/>
</dbReference>
<feature type="domain" description="Major facilitator superfamily (MFS) profile" evidence="8">
    <location>
        <begin position="11"/>
        <end position="457"/>
    </location>
</feature>
<accession>A0ABV1M8E4</accession>
<dbReference type="PANTHER" id="PTHR42718:SF46">
    <property type="entry name" value="BLR6921 PROTEIN"/>
    <property type="match status" value="1"/>
</dbReference>
<evidence type="ECO:0000259" key="8">
    <source>
        <dbReference type="PROSITE" id="PS50850"/>
    </source>
</evidence>
<feature type="transmembrane region" description="Helical" evidence="7">
    <location>
        <begin position="256"/>
        <end position="278"/>
    </location>
</feature>
<feature type="transmembrane region" description="Helical" evidence="7">
    <location>
        <begin position="135"/>
        <end position="157"/>
    </location>
</feature>
<feature type="transmembrane region" description="Helical" evidence="7">
    <location>
        <begin position="77"/>
        <end position="99"/>
    </location>
</feature>
<evidence type="ECO:0000313" key="9">
    <source>
        <dbReference type="EMBL" id="MEQ6292471.1"/>
    </source>
</evidence>
<feature type="transmembrane region" description="Helical" evidence="7">
    <location>
        <begin position="222"/>
        <end position="244"/>
    </location>
</feature>
<comment type="subcellular location">
    <subcellularLocation>
        <location evidence="1">Cell membrane</location>
        <topology evidence="1">Multi-pass membrane protein</topology>
    </subcellularLocation>
</comment>
<dbReference type="Proteomes" id="UP001433638">
    <property type="component" value="Unassembled WGS sequence"/>
</dbReference>
<keyword evidence="6 7" id="KW-0472">Membrane</keyword>
<dbReference type="RefSeq" id="WP_349590816.1">
    <property type="nucleotide sequence ID" value="NZ_JBEFLD010000011.1"/>
</dbReference>
<dbReference type="PROSITE" id="PS50850">
    <property type="entry name" value="MFS"/>
    <property type="match status" value="1"/>
</dbReference>
<feature type="transmembrane region" description="Helical" evidence="7">
    <location>
        <begin position="46"/>
        <end position="65"/>
    </location>
</feature>
<gene>
    <name evidence="9" type="ORF">ABNW52_17805</name>
</gene>
<evidence type="ECO:0000256" key="7">
    <source>
        <dbReference type="SAM" id="Phobius"/>
    </source>
</evidence>
<dbReference type="Gene3D" id="1.20.1250.20">
    <property type="entry name" value="MFS general substrate transporter like domains"/>
    <property type="match status" value="1"/>
</dbReference>
<feature type="transmembrane region" description="Helical" evidence="7">
    <location>
        <begin position="426"/>
        <end position="447"/>
    </location>
</feature>
<feature type="transmembrane region" description="Helical" evidence="7">
    <location>
        <begin position="393"/>
        <end position="414"/>
    </location>
</feature>
<name>A0ABV1M8E4_9NEIS</name>
<dbReference type="Pfam" id="PF07690">
    <property type="entry name" value="MFS_1"/>
    <property type="match status" value="2"/>
</dbReference>
<dbReference type="InterPro" id="IPR036259">
    <property type="entry name" value="MFS_trans_sf"/>
</dbReference>
<feature type="transmembrane region" description="Helical" evidence="7">
    <location>
        <begin position="105"/>
        <end position="123"/>
    </location>
</feature>
<dbReference type="Gene3D" id="1.20.1720.10">
    <property type="entry name" value="Multidrug resistance protein D"/>
    <property type="match status" value="1"/>
</dbReference>
<organism evidence="9 10">
    <name type="scientific">Vogesella oryzagri</name>
    <dbReference type="NCBI Taxonomy" id="3160864"/>
    <lineage>
        <taxon>Bacteria</taxon>
        <taxon>Pseudomonadati</taxon>
        <taxon>Pseudomonadota</taxon>
        <taxon>Betaproteobacteria</taxon>
        <taxon>Neisseriales</taxon>
        <taxon>Chromobacteriaceae</taxon>
        <taxon>Vogesella</taxon>
    </lineage>
</organism>
<evidence type="ECO:0000256" key="2">
    <source>
        <dbReference type="ARBA" id="ARBA00022448"/>
    </source>
</evidence>
<comment type="caution">
    <text evidence="9">The sequence shown here is derived from an EMBL/GenBank/DDBJ whole genome shotgun (WGS) entry which is preliminary data.</text>
</comment>
<evidence type="ECO:0000256" key="6">
    <source>
        <dbReference type="ARBA" id="ARBA00023136"/>
    </source>
</evidence>
<keyword evidence="3" id="KW-1003">Cell membrane</keyword>
<evidence type="ECO:0000313" key="10">
    <source>
        <dbReference type="Proteomes" id="UP001433638"/>
    </source>
</evidence>
<dbReference type="SUPFAM" id="SSF103473">
    <property type="entry name" value="MFS general substrate transporter"/>
    <property type="match status" value="1"/>
</dbReference>
<evidence type="ECO:0000256" key="5">
    <source>
        <dbReference type="ARBA" id="ARBA00022989"/>
    </source>
</evidence>
<dbReference type="InterPro" id="IPR004638">
    <property type="entry name" value="EmrB-like"/>
</dbReference>
<dbReference type="PRINTS" id="PR01036">
    <property type="entry name" value="TCRTETB"/>
</dbReference>
<feature type="transmembrane region" description="Helical" evidence="7">
    <location>
        <begin position="330"/>
        <end position="348"/>
    </location>
</feature>
<evidence type="ECO:0000256" key="1">
    <source>
        <dbReference type="ARBA" id="ARBA00004651"/>
    </source>
</evidence>